<dbReference type="EMBL" id="MLCN01000003">
    <property type="protein sequence ID" value="ONG42067.1"/>
    <property type="molecule type" value="Genomic_DNA"/>
</dbReference>
<sequence>MNQQQTAGEPAQTTVARIHDERFSHIPDDLYIPPEAFQILLEYFEGPLDFLLYLVHKNGLNLVELDIAPIATQYLHYIQGMKALNIELAADYMVMAASLADIKSRLLLPKPQVAKPEDDPRQDLLSRLQNYAKVKQGAMWLSACQILERDVFDANSTVAAVYCHDDERFEASLLHDAMALLLKRPRLQTHQVEVEPVQLEERIVFIRQMIMKGGVLSFHQFINPAQGHMGIVVTFMAVLELVRQGELEIRGCGIEQPLAVEGRHSHAA</sequence>
<dbReference type="Pfam" id="PF02616">
    <property type="entry name" value="SMC_ScpA"/>
    <property type="match status" value="1"/>
</dbReference>
<dbReference type="PANTHER" id="PTHR33969">
    <property type="entry name" value="SEGREGATION AND CONDENSATION PROTEIN A"/>
    <property type="match status" value="1"/>
</dbReference>
<protein>
    <recommendedName>
        <fullName evidence="1">Segregation and condensation protein A</fullName>
    </recommendedName>
</protein>
<comment type="caution">
    <text evidence="2">The sequence shown here is derived from an EMBL/GenBank/DDBJ whole genome shotgun (WGS) entry which is preliminary data.</text>
</comment>
<dbReference type="RefSeq" id="WP_076876761.1">
    <property type="nucleotide sequence ID" value="NZ_MLCN01000003.1"/>
</dbReference>
<dbReference type="InterPro" id="IPR003768">
    <property type="entry name" value="ScpA"/>
</dbReference>
<reference evidence="2 3" key="1">
    <citation type="submission" date="2016-10" db="EMBL/GenBank/DDBJ databases">
        <title>Draft Genome sequence of Alkanindiges sp. strain H1.</title>
        <authorList>
            <person name="Subhash Y."/>
            <person name="Lee S."/>
        </authorList>
    </citation>
    <scope>NUCLEOTIDE SEQUENCE [LARGE SCALE GENOMIC DNA]</scope>
    <source>
        <strain evidence="2 3">H1</strain>
    </source>
</reference>
<dbReference type="OrthoDB" id="9811016at2"/>
<dbReference type="PANTHER" id="PTHR33969:SF2">
    <property type="entry name" value="SEGREGATION AND CONDENSATION PROTEIN A"/>
    <property type="match status" value="1"/>
</dbReference>
<dbReference type="Gene3D" id="6.10.250.2410">
    <property type="match status" value="1"/>
</dbReference>
<dbReference type="STRING" id="1907941.BKE30_00720"/>
<keyword evidence="3" id="KW-1185">Reference proteome</keyword>
<evidence type="ECO:0000256" key="1">
    <source>
        <dbReference type="ARBA" id="ARBA00044777"/>
    </source>
</evidence>
<accession>A0A1S8CYE7</accession>
<gene>
    <name evidence="2" type="ORF">BKE30_00720</name>
</gene>
<name>A0A1S8CYE7_9GAMM</name>
<proteinExistence type="predicted"/>
<organism evidence="2 3">
    <name type="scientific">Alkanindiges hydrocarboniclasticus</name>
    <dbReference type="NCBI Taxonomy" id="1907941"/>
    <lineage>
        <taxon>Bacteria</taxon>
        <taxon>Pseudomonadati</taxon>
        <taxon>Pseudomonadota</taxon>
        <taxon>Gammaproteobacteria</taxon>
        <taxon>Moraxellales</taxon>
        <taxon>Moraxellaceae</taxon>
        <taxon>Alkanindiges</taxon>
    </lineage>
</organism>
<evidence type="ECO:0000313" key="3">
    <source>
        <dbReference type="Proteomes" id="UP000192132"/>
    </source>
</evidence>
<evidence type="ECO:0000313" key="2">
    <source>
        <dbReference type="EMBL" id="ONG42067.1"/>
    </source>
</evidence>
<dbReference type="AlphaFoldDB" id="A0A1S8CYE7"/>
<dbReference type="Proteomes" id="UP000192132">
    <property type="component" value="Unassembled WGS sequence"/>
</dbReference>